<feature type="domain" description="G-protein coupled receptors family 1 profile" evidence="15">
    <location>
        <begin position="76"/>
        <end position="336"/>
    </location>
</feature>
<dbReference type="Proteomes" id="UP000287033">
    <property type="component" value="Unassembled WGS sequence"/>
</dbReference>
<dbReference type="PANTHER" id="PTHR10489">
    <property type="entry name" value="CELL ADHESION MOLECULE"/>
    <property type="match status" value="1"/>
</dbReference>
<dbReference type="OrthoDB" id="9936726at2759"/>
<dbReference type="GO" id="GO:0019722">
    <property type="term" value="P:calcium-mediated signaling"/>
    <property type="evidence" value="ECO:0007669"/>
    <property type="project" value="TreeGrafter"/>
</dbReference>
<reference evidence="16 17" key="1">
    <citation type="journal article" date="2018" name="Nat. Ecol. Evol.">
        <title>Shark genomes provide insights into elasmobranch evolution and the origin of vertebrates.</title>
        <authorList>
            <person name="Hara Y"/>
            <person name="Yamaguchi K"/>
            <person name="Onimaru K"/>
            <person name="Kadota M"/>
            <person name="Koyanagi M"/>
            <person name="Keeley SD"/>
            <person name="Tatsumi K"/>
            <person name="Tanaka K"/>
            <person name="Motone F"/>
            <person name="Kageyama Y"/>
            <person name="Nozu R"/>
            <person name="Adachi N"/>
            <person name="Nishimura O"/>
            <person name="Nakagawa R"/>
            <person name="Tanegashima C"/>
            <person name="Kiyatake I"/>
            <person name="Matsumoto R"/>
            <person name="Murakumo K"/>
            <person name="Nishida K"/>
            <person name="Terakita A"/>
            <person name="Kuratani S"/>
            <person name="Sato K"/>
            <person name="Hyodo S Kuraku.S."/>
        </authorList>
    </citation>
    <scope>NUCLEOTIDE SEQUENCE [LARGE SCALE GENOMIC DNA]</scope>
</reference>
<feature type="transmembrane region" description="Helical" evidence="14">
    <location>
        <begin position="60"/>
        <end position="83"/>
    </location>
</feature>
<keyword evidence="10" id="KW-0807">Transducer</keyword>
<dbReference type="SUPFAM" id="SSF81321">
    <property type="entry name" value="Family A G protein-coupled receptor-like"/>
    <property type="match status" value="1"/>
</dbReference>
<feature type="transmembrane region" description="Helical" evidence="14">
    <location>
        <begin position="95"/>
        <end position="118"/>
    </location>
</feature>
<dbReference type="FunFam" id="1.20.1070.10:FF:000216">
    <property type="entry name" value="Relaxin family peptide receptor 3"/>
    <property type="match status" value="1"/>
</dbReference>
<feature type="transmembrane region" description="Helical" evidence="14">
    <location>
        <begin position="138"/>
        <end position="160"/>
    </location>
</feature>
<organism evidence="16 17">
    <name type="scientific">Chiloscyllium punctatum</name>
    <name type="common">Brownbanded bambooshark</name>
    <name type="synonym">Hemiscyllium punctatum</name>
    <dbReference type="NCBI Taxonomy" id="137246"/>
    <lineage>
        <taxon>Eukaryota</taxon>
        <taxon>Metazoa</taxon>
        <taxon>Chordata</taxon>
        <taxon>Craniata</taxon>
        <taxon>Vertebrata</taxon>
        <taxon>Chondrichthyes</taxon>
        <taxon>Elasmobranchii</taxon>
        <taxon>Galeomorphii</taxon>
        <taxon>Galeoidea</taxon>
        <taxon>Orectolobiformes</taxon>
        <taxon>Hemiscylliidae</taxon>
        <taxon>Chiloscyllium</taxon>
    </lineage>
</organism>
<feature type="transmembrane region" description="Helical" evidence="14">
    <location>
        <begin position="172"/>
        <end position="193"/>
    </location>
</feature>
<dbReference type="InterPro" id="IPR000248">
    <property type="entry name" value="ATII_rcpt"/>
</dbReference>
<dbReference type="GO" id="GO:0060326">
    <property type="term" value="P:cell chemotaxis"/>
    <property type="evidence" value="ECO:0007669"/>
    <property type="project" value="TreeGrafter"/>
</dbReference>
<dbReference type="InterPro" id="IPR050119">
    <property type="entry name" value="CCR1-9-like"/>
</dbReference>
<evidence type="ECO:0000256" key="12">
    <source>
        <dbReference type="ARBA" id="ARBA00069218"/>
    </source>
</evidence>
<dbReference type="PANTHER" id="PTHR10489:SF951">
    <property type="entry name" value="RELAXIN FAMILY PEPTIDE_INSL5 RECEPTOR 4"/>
    <property type="match status" value="1"/>
</dbReference>
<dbReference type="EMBL" id="BEZZ01000141">
    <property type="protein sequence ID" value="GCC26878.1"/>
    <property type="molecule type" value="Genomic_DNA"/>
</dbReference>
<dbReference type="GO" id="GO:0016493">
    <property type="term" value="F:C-C chemokine receptor activity"/>
    <property type="evidence" value="ECO:0007669"/>
    <property type="project" value="TreeGrafter"/>
</dbReference>
<proteinExistence type="predicted"/>
<keyword evidence="6 14" id="KW-0472">Membrane</keyword>
<keyword evidence="7" id="KW-1015">Disulfide bond</keyword>
<keyword evidence="2" id="KW-1003">Cell membrane</keyword>
<protein>
    <recommendedName>
        <fullName evidence="12">Relaxin-3 receptor 1</fullName>
    </recommendedName>
    <alternativeName>
        <fullName evidence="13">Relaxin family peptide receptor 3</fullName>
    </alternativeName>
</protein>
<evidence type="ECO:0000256" key="4">
    <source>
        <dbReference type="ARBA" id="ARBA00022989"/>
    </source>
</evidence>
<evidence type="ECO:0000256" key="2">
    <source>
        <dbReference type="ARBA" id="ARBA00022475"/>
    </source>
</evidence>
<evidence type="ECO:0000256" key="9">
    <source>
        <dbReference type="ARBA" id="ARBA00023180"/>
    </source>
</evidence>
<evidence type="ECO:0000256" key="14">
    <source>
        <dbReference type="SAM" id="Phobius"/>
    </source>
</evidence>
<evidence type="ECO:0000256" key="5">
    <source>
        <dbReference type="ARBA" id="ARBA00023040"/>
    </source>
</evidence>
<dbReference type="OMA" id="CVLIWAS"/>
<dbReference type="GO" id="GO:0009897">
    <property type="term" value="C:external side of plasma membrane"/>
    <property type="evidence" value="ECO:0007669"/>
    <property type="project" value="TreeGrafter"/>
</dbReference>
<evidence type="ECO:0000313" key="17">
    <source>
        <dbReference type="Proteomes" id="UP000287033"/>
    </source>
</evidence>
<evidence type="ECO:0000256" key="1">
    <source>
        <dbReference type="ARBA" id="ARBA00004651"/>
    </source>
</evidence>
<keyword evidence="5" id="KW-0297">G-protein coupled receptor</keyword>
<dbReference type="Pfam" id="PF00001">
    <property type="entry name" value="7tm_1"/>
    <property type="match status" value="1"/>
</dbReference>
<feature type="transmembrane region" description="Helical" evidence="14">
    <location>
        <begin position="316"/>
        <end position="338"/>
    </location>
</feature>
<evidence type="ECO:0000256" key="7">
    <source>
        <dbReference type="ARBA" id="ARBA00023157"/>
    </source>
</evidence>
<evidence type="ECO:0000259" key="15">
    <source>
        <dbReference type="PROSITE" id="PS50262"/>
    </source>
</evidence>
<evidence type="ECO:0000256" key="13">
    <source>
        <dbReference type="ARBA" id="ARBA00080273"/>
    </source>
</evidence>
<evidence type="ECO:0000256" key="11">
    <source>
        <dbReference type="ARBA" id="ARBA00057416"/>
    </source>
</evidence>
<keyword evidence="4 14" id="KW-1133">Transmembrane helix</keyword>
<name>A0A401S8Z6_CHIPU</name>
<comment type="caution">
    <text evidence="16">The sequence shown here is derived from an EMBL/GenBank/DDBJ whole genome shotgun (WGS) entry which is preliminary data.</text>
</comment>
<evidence type="ECO:0000256" key="3">
    <source>
        <dbReference type="ARBA" id="ARBA00022692"/>
    </source>
</evidence>
<dbReference type="AlphaFoldDB" id="A0A401S8Z6"/>
<dbReference type="PRINTS" id="PR00237">
    <property type="entry name" value="GPCRRHODOPSN"/>
</dbReference>
<sequence>MDFDLIASSNRTAAAEHGYRLRAVTLAWLSAFNRSNESRAGEPLSGDLEAGGGSSAAARIIMSVVYSVVCALGLLGNLLVLYLMKSRRSWKKSSINLFVTGLAATDFQFVLTLPFWAVDTALDFSWPFGRLMCKLVSLVTVMNMYASVFFLTAMSIARYWSVASALKPRGKLSGCSAMWVSMVIWISAALASIPHAVFSTTTNVSNEELCVLKFPDHNGSNQFWLGLYQIQKVLLGFLIPLVLITVCYLLLLRYVTNRNISSSSASRRSRVTKSVTIVVLSFFLCWLPNQALTFWGVLVKLNAVQFSSEYYTAQSYVFPITVCLAHTNSCLNPILYCLMRREFRKALKGMFWRISSPTIIHMRPFTASTKPEQDEQRHVIIPKNPVQPPEVLYYPPGAVMCNGRYDILPANSVEPRY</sequence>
<comment type="function">
    <text evidence="11">Receptor for RNL3/relaxin-3. Binding of the ligand inhibit cAMP accumulation.</text>
</comment>
<accession>A0A401S8Z6</accession>
<keyword evidence="17" id="KW-1185">Reference proteome</keyword>
<dbReference type="GO" id="GO:0006955">
    <property type="term" value="P:immune response"/>
    <property type="evidence" value="ECO:0007669"/>
    <property type="project" value="TreeGrafter"/>
</dbReference>
<dbReference type="GO" id="GO:0019957">
    <property type="term" value="F:C-C chemokine binding"/>
    <property type="evidence" value="ECO:0007669"/>
    <property type="project" value="TreeGrafter"/>
</dbReference>
<dbReference type="STRING" id="137246.A0A401S8Z6"/>
<dbReference type="InterPro" id="IPR017452">
    <property type="entry name" value="GPCR_Rhodpsn_7TM"/>
</dbReference>
<gene>
    <name evidence="16" type="ORF">chiPu_0005298</name>
</gene>
<evidence type="ECO:0000256" key="6">
    <source>
        <dbReference type="ARBA" id="ARBA00023136"/>
    </source>
</evidence>
<dbReference type="PRINTS" id="PR00241">
    <property type="entry name" value="ANGIOTENSINR"/>
</dbReference>
<dbReference type="GO" id="GO:0007204">
    <property type="term" value="P:positive regulation of cytosolic calcium ion concentration"/>
    <property type="evidence" value="ECO:0007669"/>
    <property type="project" value="TreeGrafter"/>
</dbReference>
<keyword evidence="3 14" id="KW-0812">Transmembrane</keyword>
<feature type="transmembrane region" description="Helical" evidence="14">
    <location>
        <begin position="275"/>
        <end position="296"/>
    </location>
</feature>
<dbReference type="InterPro" id="IPR000276">
    <property type="entry name" value="GPCR_Rhodpsn"/>
</dbReference>
<feature type="transmembrane region" description="Helical" evidence="14">
    <location>
        <begin position="233"/>
        <end position="255"/>
    </location>
</feature>
<dbReference type="Gene3D" id="1.20.1070.10">
    <property type="entry name" value="Rhodopsin 7-helix transmembrane proteins"/>
    <property type="match status" value="1"/>
</dbReference>
<keyword evidence="8" id="KW-0675">Receptor</keyword>
<evidence type="ECO:0000256" key="10">
    <source>
        <dbReference type="ARBA" id="ARBA00023224"/>
    </source>
</evidence>
<comment type="subcellular location">
    <subcellularLocation>
        <location evidence="1">Cell membrane</location>
        <topology evidence="1">Multi-pass membrane protein</topology>
    </subcellularLocation>
</comment>
<evidence type="ECO:0000256" key="8">
    <source>
        <dbReference type="ARBA" id="ARBA00023170"/>
    </source>
</evidence>
<keyword evidence="9" id="KW-0325">Glycoprotein</keyword>
<evidence type="ECO:0000313" key="16">
    <source>
        <dbReference type="EMBL" id="GCC26878.1"/>
    </source>
</evidence>
<dbReference type="PROSITE" id="PS50262">
    <property type="entry name" value="G_PROTEIN_RECEP_F1_2"/>
    <property type="match status" value="1"/>
</dbReference>